<sequence>QQLLNRSETDQEAQDRRLLDMTLQDTEVGDEDVPPDMEDIVEIINGLKNNKSPGVDGVAAELLKQGGDELIQNLFQLVWDIWTSEQMPKEWSLAAICPIHKKGDKLVCENYRGIALLCVAYKVLAIAISRRLQQHAAREIGEYQCGFRAGRSTTDHIFAVRQILEKAYEFDVTLHHLFVDAKQAYDSVSRSALLKDLLSFGVPKKLVRLVRMTLEGSKCLVRVQGDLTESFEVRNGLRQGDPEAPGLFNFCLEGAVRAIRTNPGGTIYNRMTQHLAYADDVEIIGRTLPALSGAFEEFERAAKDRGLVVNDKKTMYMRTARNHSAGHPGTIEMAGHHFPVCREFKYLGALITEQNDVPSEIKARIEAGNRCFWALHRVLSFNALPRKAKVRLYKTTIRPVVTYGSETWVLTQEWEQKLRVWERKVLRRIYGPVFDAEEQAWRIRTNEELRELYAEPDVVTFIKRGRLRWLGHVERMEQDRVPRRLLNGHPGGSRRRGRPRMRWLDDVEADLRGLGVRRWRVAALDRDEWRRTIEEAQVL</sequence>
<dbReference type="PANTHER" id="PTHR47027:SF20">
    <property type="entry name" value="REVERSE TRANSCRIPTASE-LIKE PROTEIN WITH RNA-DIRECTED DNA POLYMERASE DOMAIN"/>
    <property type="match status" value="1"/>
</dbReference>
<evidence type="ECO:0000259" key="1">
    <source>
        <dbReference type="PROSITE" id="PS50878"/>
    </source>
</evidence>
<dbReference type="SUPFAM" id="SSF56672">
    <property type="entry name" value="DNA/RNA polymerases"/>
    <property type="match status" value="1"/>
</dbReference>
<dbReference type="CDD" id="cd01650">
    <property type="entry name" value="RT_nLTR_like"/>
    <property type="match status" value="1"/>
</dbReference>
<name>A0A0K8S3X2_LYGHE</name>
<proteinExistence type="predicted"/>
<accession>A0A0K8S3X2</accession>
<dbReference type="InterPro" id="IPR000477">
    <property type="entry name" value="RT_dom"/>
</dbReference>
<dbReference type="AlphaFoldDB" id="A0A0K8S3X2"/>
<reference evidence="2" key="1">
    <citation type="submission" date="2014-09" db="EMBL/GenBank/DDBJ databases">
        <authorList>
            <person name="Magalhaes I.L.F."/>
            <person name="Oliveira U."/>
            <person name="Santos F.R."/>
            <person name="Vidigal T.H.D.A."/>
            <person name="Brescovit A.D."/>
            <person name="Santos A.J."/>
        </authorList>
    </citation>
    <scope>NUCLEOTIDE SEQUENCE</scope>
</reference>
<protein>
    <recommendedName>
        <fullName evidence="1">Reverse transcriptase domain-containing protein</fullName>
    </recommendedName>
</protein>
<dbReference type="InterPro" id="IPR043502">
    <property type="entry name" value="DNA/RNA_pol_sf"/>
</dbReference>
<evidence type="ECO:0000313" key="2">
    <source>
        <dbReference type="EMBL" id="JAG47981.1"/>
    </source>
</evidence>
<dbReference type="GO" id="GO:0071897">
    <property type="term" value="P:DNA biosynthetic process"/>
    <property type="evidence" value="ECO:0007669"/>
    <property type="project" value="UniProtKB-ARBA"/>
</dbReference>
<feature type="domain" description="Reverse transcriptase" evidence="1">
    <location>
        <begin position="80"/>
        <end position="351"/>
    </location>
</feature>
<dbReference type="EMBL" id="GBRD01017846">
    <property type="protein sequence ID" value="JAG47981.1"/>
    <property type="molecule type" value="Transcribed_RNA"/>
</dbReference>
<dbReference type="Pfam" id="PF00078">
    <property type="entry name" value="RVT_1"/>
    <property type="match status" value="1"/>
</dbReference>
<dbReference type="PANTHER" id="PTHR47027">
    <property type="entry name" value="REVERSE TRANSCRIPTASE DOMAIN-CONTAINING PROTEIN"/>
    <property type="match status" value="1"/>
</dbReference>
<feature type="non-terminal residue" evidence="2">
    <location>
        <position position="1"/>
    </location>
</feature>
<dbReference type="PROSITE" id="PS50878">
    <property type="entry name" value="RT_POL"/>
    <property type="match status" value="1"/>
</dbReference>
<organism evidence="2">
    <name type="scientific">Lygus hesperus</name>
    <name type="common">Western plant bug</name>
    <dbReference type="NCBI Taxonomy" id="30085"/>
    <lineage>
        <taxon>Eukaryota</taxon>
        <taxon>Metazoa</taxon>
        <taxon>Ecdysozoa</taxon>
        <taxon>Arthropoda</taxon>
        <taxon>Hexapoda</taxon>
        <taxon>Insecta</taxon>
        <taxon>Pterygota</taxon>
        <taxon>Neoptera</taxon>
        <taxon>Paraneoptera</taxon>
        <taxon>Hemiptera</taxon>
        <taxon>Heteroptera</taxon>
        <taxon>Panheteroptera</taxon>
        <taxon>Cimicomorpha</taxon>
        <taxon>Miridae</taxon>
        <taxon>Mirini</taxon>
        <taxon>Lygus</taxon>
    </lineage>
</organism>